<evidence type="ECO:0000256" key="1">
    <source>
        <dbReference type="ARBA" id="ARBA00022527"/>
    </source>
</evidence>
<evidence type="ECO:0000256" key="10">
    <source>
        <dbReference type="ARBA" id="ARBA00051693"/>
    </source>
</evidence>
<comment type="catalytic activity">
    <reaction evidence="9">
        <text>L-threonyl-[protein] + ATP = O-phospho-L-threonyl-[protein] + ADP + H(+)</text>
        <dbReference type="Rhea" id="RHEA:46608"/>
        <dbReference type="Rhea" id="RHEA-COMP:11060"/>
        <dbReference type="Rhea" id="RHEA-COMP:11605"/>
        <dbReference type="ChEBI" id="CHEBI:15378"/>
        <dbReference type="ChEBI" id="CHEBI:30013"/>
        <dbReference type="ChEBI" id="CHEBI:30616"/>
        <dbReference type="ChEBI" id="CHEBI:61977"/>
        <dbReference type="ChEBI" id="CHEBI:456216"/>
        <dbReference type="EC" id="2.7.12.2"/>
    </reaction>
</comment>
<dbReference type="Pfam" id="PF00069">
    <property type="entry name" value="Pkinase"/>
    <property type="match status" value="1"/>
</dbReference>
<accession>A0ABC8ZAA3</accession>
<evidence type="ECO:0000256" key="9">
    <source>
        <dbReference type="ARBA" id="ARBA00049299"/>
    </source>
</evidence>
<proteinExistence type="predicted"/>
<dbReference type="GO" id="GO:0004674">
    <property type="term" value="F:protein serine/threonine kinase activity"/>
    <property type="evidence" value="ECO:0007669"/>
    <property type="project" value="UniProtKB-KW"/>
</dbReference>
<keyword evidence="2" id="KW-0597">Phosphoprotein</keyword>
<comment type="catalytic activity">
    <reaction evidence="10">
        <text>L-tyrosyl-[protein] + ATP = O-phospho-L-tyrosyl-[protein] + ADP + H(+)</text>
        <dbReference type="Rhea" id="RHEA:10596"/>
        <dbReference type="Rhea" id="RHEA-COMP:10136"/>
        <dbReference type="Rhea" id="RHEA-COMP:20101"/>
        <dbReference type="ChEBI" id="CHEBI:15378"/>
        <dbReference type="ChEBI" id="CHEBI:30616"/>
        <dbReference type="ChEBI" id="CHEBI:46858"/>
        <dbReference type="ChEBI" id="CHEBI:61978"/>
        <dbReference type="ChEBI" id="CHEBI:456216"/>
        <dbReference type="EC" id="2.7.12.2"/>
    </reaction>
</comment>
<dbReference type="GO" id="GO:0004708">
    <property type="term" value="F:MAP kinase kinase activity"/>
    <property type="evidence" value="ECO:0007669"/>
    <property type="project" value="UniProtKB-EC"/>
</dbReference>
<reference evidence="13 14" key="2">
    <citation type="submission" date="2024-10" db="EMBL/GenBank/DDBJ databases">
        <authorList>
            <person name="Ryan C."/>
        </authorList>
    </citation>
    <scope>NUCLEOTIDE SEQUENCE [LARGE SCALE GENOMIC DNA]</scope>
</reference>
<keyword evidence="14" id="KW-1185">Reference proteome</keyword>
<evidence type="ECO:0000313" key="13">
    <source>
        <dbReference type="EMBL" id="CAL4955739.1"/>
    </source>
</evidence>
<feature type="region of interest" description="Disordered" evidence="11">
    <location>
        <begin position="1"/>
        <end position="25"/>
    </location>
</feature>
<evidence type="ECO:0000256" key="5">
    <source>
        <dbReference type="ARBA" id="ARBA00022777"/>
    </source>
</evidence>
<dbReference type="SUPFAM" id="SSF56112">
    <property type="entry name" value="Protein kinase-like (PK-like)"/>
    <property type="match status" value="1"/>
</dbReference>
<keyword evidence="5" id="KW-0418">Kinase</keyword>
<organism evidence="13 14">
    <name type="scientific">Urochloa decumbens</name>
    <dbReference type="NCBI Taxonomy" id="240449"/>
    <lineage>
        <taxon>Eukaryota</taxon>
        <taxon>Viridiplantae</taxon>
        <taxon>Streptophyta</taxon>
        <taxon>Embryophyta</taxon>
        <taxon>Tracheophyta</taxon>
        <taxon>Spermatophyta</taxon>
        <taxon>Magnoliopsida</taxon>
        <taxon>Liliopsida</taxon>
        <taxon>Poales</taxon>
        <taxon>Poaceae</taxon>
        <taxon>PACMAD clade</taxon>
        <taxon>Panicoideae</taxon>
        <taxon>Panicodae</taxon>
        <taxon>Paniceae</taxon>
        <taxon>Melinidinae</taxon>
        <taxon>Urochloa</taxon>
    </lineage>
</organism>
<dbReference type="Proteomes" id="UP001497457">
    <property type="component" value="Chromosome 18b"/>
</dbReference>
<keyword evidence="3" id="KW-0808">Transferase</keyword>
<keyword evidence="4" id="KW-0547">Nucleotide-binding</keyword>
<comment type="catalytic activity">
    <reaction evidence="8">
        <text>L-seryl-[protein] + ATP = O-phospho-L-seryl-[protein] + ADP + H(+)</text>
        <dbReference type="Rhea" id="RHEA:17989"/>
        <dbReference type="Rhea" id="RHEA-COMP:9863"/>
        <dbReference type="Rhea" id="RHEA-COMP:11604"/>
        <dbReference type="ChEBI" id="CHEBI:15378"/>
        <dbReference type="ChEBI" id="CHEBI:29999"/>
        <dbReference type="ChEBI" id="CHEBI:30616"/>
        <dbReference type="ChEBI" id="CHEBI:83421"/>
        <dbReference type="ChEBI" id="CHEBI:456216"/>
        <dbReference type="EC" id="2.7.12.2"/>
    </reaction>
</comment>
<dbReference type="GO" id="GO:0004713">
    <property type="term" value="F:protein tyrosine kinase activity"/>
    <property type="evidence" value="ECO:0007669"/>
    <property type="project" value="UniProtKB-KW"/>
</dbReference>
<evidence type="ECO:0000256" key="4">
    <source>
        <dbReference type="ARBA" id="ARBA00022741"/>
    </source>
</evidence>
<dbReference type="EMBL" id="OZ075128">
    <property type="protein sequence ID" value="CAL4955739.1"/>
    <property type="molecule type" value="Genomic_DNA"/>
</dbReference>
<evidence type="ECO:0000256" key="6">
    <source>
        <dbReference type="ARBA" id="ARBA00022840"/>
    </source>
</evidence>
<dbReference type="Gene3D" id="1.10.510.10">
    <property type="entry name" value="Transferase(Phosphotransferase) domain 1"/>
    <property type="match status" value="1"/>
</dbReference>
<keyword evidence="1" id="KW-0723">Serine/threonine-protein kinase</keyword>
<sequence length="362" mass="38248">MVVAAADVPLQSSSGGTAVSSSGSSMVRPAFPIAPHEFFRRVPAPPRETTTKKAPPAPALAEEGGDELRLSDLEHVCDLGEGACGVVTKVRHRRTGAVFALKMAHYGGPDDEEAEALRLCAGSPHVVRCHAVLSGTCADGGGEAPAYVLELMDAGTLAGVLGRRGGRGFPEHALAEVAARCLQGLEHAHSRGVAHLDMRPDNLLANSGGDVKIGDFSVSRILYDGERRRRRVSVAAGSPMYLSPERFEPDARAGPRGAAAADVWGLGVTVLELFLGRCPFLGPGGVKLPFEKLRQAICDAEPPSAPESAAASPELRGFLAACLQKDPRRRATVTQLLAHPFVARRSVDESRRALRELIVETL</sequence>
<dbReference type="InterPro" id="IPR011009">
    <property type="entry name" value="Kinase-like_dom_sf"/>
</dbReference>
<reference evidence="14" key="1">
    <citation type="submission" date="2024-06" db="EMBL/GenBank/DDBJ databases">
        <authorList>
            <person name="Ryan C."/>
        </authorList>
    </citation>
    <scope>NUCLEOTIDE SEQUENCE [LARGE SCALE GENOMIC DNA]</scope>
</reference>
<evidence type="ECO:0000256" key="8">
    <source>
        <dbReference type="ARBA" id="ARBA00049014"/>
    </source>
</evidence>
<evidence type="ECO:0000256" key="11">
    <source>
        <dbReference type="SAM" id="MobiDB-lite"/>
    </source>
</evidence>
<dbReference type="PANTHER" id="PTHR47238:SF4">
    <property type="entry name" value="MITOGEN-ACTIVATED PROTEIN KINASE KINASE 5"/>
    <property type="match status" value="1"/>
</dbReference>
<evidence type="ECO:0000256" key="2">
    <source>
        <dbReference type="ARBA" id="ARBA00022553"/>
    </source>
</evidence>
<evidence type="ECO:0000256" key="7">
    <source>
        <dbReference type="ARBA" id="ARBA00023137"/>
    </source>
</evidence>
<dbReference type="GO" id="GO:0005524">
    <property type="term" value="F:ATP binding"/>
    <property type="evidence" value="ECO:0007669"/>
    <property type="project" value="UniProtKB-KW"/>
</dbReference>
<protein>
    <recommendedName>
        <fullName evidence="12">Protein kinase domain-containing protein</fullName>
    </recommendedName>
</protein>
<dbReference type="AlphaFoldDB" id="A0ABC8ZAA3"/>
<dbReference type="PROSITE" id="PS50011">
    <property type="entry name" value="PROTEIN_KINASE_DOM"/>
    <property type="match status" value="1"/>
</dbReference>
<dbReference type="InterPro" id="IPR000719">
    <property type="entry name" value="Prot_kinase_dom"/>
</dbReference>
<evidence type="ECO:0000259" key="12">
    <source>
        <dbReference type="PROSITE" id="PS50011"/>
    </source>
</evidence>
<keyword evidence="7" id="KW-0829">Tyrosine-protein kinase</keyword>
<feature type="compositionally biased region" description="Low complexity" evidence="11">
    <location>
        <begin position="12"/>
        <end position="25"/>
    </location>
</feature>
<dbReference type="PANTHER" id="PTHR47238">
    <property type="entry name" value="MITOGEN-ACTIVATED PROTEIN KINASE KINASE 5"/>
    <property type="match status" value="1"/>
</dbReference>
<name>A0ABC8ZAA3_9POAL</name>
<dbReference type="Gene3D" id="3.30.200.20">
    <property type="entry name" value="Phosphorylase Kinase, domain 1"/>
    <property type="match status" value="1"/>
</dbReference>
<dbReference type="InterPro" id="IPR052468">
    <property type="entry name" value="Dual_spec_MAPK_kinase"/>
</dbReference>
<evidence type="ECO:0000313" key="14">
    <source>
        <dbReference type="Proteomes" id="UP001497457"/>
    </source>
</evidence>
<gene>
    <name evidence="13" type="ORF">URODEC1_LOCUS41611</name>
</gene>
<keyword evidence="6" id="KW-0067">ATP-binding</keyword>
<evidence type="ECO:0000256" key="3">
    <source>
        <dbReference type="ARBA" id="ARBA00022679"/>
    </source>
</evidence>
<feature type="domain" description="Protein kinase" evidence="12">
    <location>
        <begin position="73"/>
        <end position="342"/>
    </location>
</feature>